<gene>
    <name evidence="2" type="ORF">GSTUAT00008891001</name>
</gene>
<feature type="chain" id="PRO_5012606728" evidence="1">
    <location>
        <begin position="26"/>
        <end position="112"/>
    </location>
</feature>
<evidence type="ECO:0000256" key="1">
    <source>
        <dbReference type="SAM" id="SignalP"/>
    </source>
</evidence>
<proteinExistence type="predicted"/>
<name>A0A292PI42_9PEZI</name>
<evidence type="ECO:0000313" key="2">
    <source>
        <dbReference type="EMBL" id="CUS07022.1"/>
    </source>
</evidence>
<keyword evidence="3" id="KW-1185">Reference proteome</keyword>
<keyword evidence="1" id="KW-0732">Signal</keyword>
<reference evidence="2" key="1">
    <citation type="submission" date="2015-10" db="EMBL/GenBank/DDBJ databases">
        <authorList>
            <person name="Regsiter A."/>
            <person name="william w."/>
        </authorList>
    </citation>
    <scope>NUCLEOTIDE SEQUENCE</scope>
    <source>
        <strain evidence="2">Montdore</strain>
    </source>
</reference>
<dbReference type="EMBL" id="LN891264">
    <property type="protein sequence ID" value="CUS07022.1"/>
    <property type="molecule type" value="Genomic_DNA"/>
</dbReference>
<evidence type="ECO:0000313" key="3">
    <source>
        <dbReference type="Proteomes" id="UP001412239"/>
    </source>
</evidence>
<sequence length="112" mass="12485">MAPALVPQFLLLGLLSPLAIDTHSAAHGQRGGPQWRISGHNLPNAQLNISRFTGFLLLVHVRAFSLKQVGFVWGPEKTSEFLDDPPMTAVFPFYGGGYSEVRWFWCRCSISR</sequence>
<organism evidence="2 3">
    <name type="scientific">Tuber aestivum</name>
    <name type="common">summer truffle</name>
    <dbReference type="NCBI Taxonomy" id="59557"/>
    <lineage>
        <taxon>Eukaryota</taxon>
        <taxon>Fungi</taxon>
        <taxon>Dikarya</taxon>
        <taxon>Ascomycota</taxon>
        <taxon>Pezizomycotina</taxon>
        <taxon>Pezizomycetes</taxon>
        <taxon>Pezizales</taxon>
        <taxon>Tuberaceae</taxon>
        <taxon>Tuber</taxon>
    </lineage>
</organism>
<feature type="signal peptide" evidence="1">
    <location>
        <begin position="1"/>
        <end position="25"/>
    </location>
</feature>
<accession>A0A292PI42</accession>
<dbReference type="AlphaFoldDB" id="A0A292PI42"/>
<dbReference type="Proteomes" id="UP001412239">
    <property type="component" value="Unassembled WGS sequence"/>
</dbReference>
<protein>
    <submittedName>
        <fullName evidence="2">Uncharacterized protein</fullName>
    </submittedName>
</protein>